<organism evidence="2 3">
    <name type="scientific">Chengkuizengella marina</name>
    <dbReference type="NCBI Taxonomy" id="2507566"/>
    <lineage>
        <taxon>Bacteria</taxon>
        <taxon>Bacillati</taxon>
        <taxon>Bacillota</taxon>
        <taxon>Bacilli</taxon>
        <taxon>Bacillales</taxon>
        <taxon>Paenibacillaceae</taxon>
        <taxon>Chengkuizengella</taxon>
    </lineage>
</organism>
<dbReference type="AlphaFoldDB" id="A0A6N9PX08"/>
<proteinExistence type="predicted"/>
<dbReference type="OrthoDB" id="1267107at2"/>
<name>A0A6N9PX08_9BACL</name>
<dbReference type="EMBL" id="SIJB01000001">
    <property type="protein sequence ID" value="NBI27446.1"/>
    <property type="molecule type" value="Genomic_DNA"/>
</dbReference>
<comment type="caution">
    <text evidence="2">The sequence shown here is derived from an EMBL/GenBank/DDBJ whole genome shotgun (WGS) entry which is preliminary data.</text>
</comment>
<feature type="compositionally biased region" description="Acidic residues" evidence="1">
    <location>
        <begin position="10"/>
        <end position="25"/>
    </location>
</feature>
<reference evidence="2 3" key="1">
    <citation type="submission" date="2019-01" db="EMBL/GenBank/DDBJ databases">
        <title>Chengkuizengella sp. nov., isolated from deep-sea sediment of East Pacific Ocean.</title>
        <authorList>
            <person name="Yang J."/>
            <person name="Lai Q."/>
            <person name="Shao Z."/>
        </authorList>
    </citation>
    <scope>NUCLEOTIDE SEQUENCE [LARGE SCALE GENOMIC DNA]</scope>
    <source>
        <strain evidence="2 3">YPA3-1-1</strain>
    </source>
</reference>
<keyword evidence="3" id="KW-1185">Reference proteome</keyword>
<dbReference type="Proteomes" id="UP000448943">
    <property type="component" value="Unassembled WGS sequence"/>
</dbReference>
<feature type="region of interest" description="Disordered" evidence="1">
    <location>
        <begin position="1"/>
        <end position="29"/>
    </location>
</feature>
<dbReference type="RefSeq" id="WP_160643380.1">
    <property type="nucleotide sequence ID" value="NZ_SIJB01000001.1"/>
</dbReference>
<gene>
    <name evidence="2" type="ORF">ERL59_00490</name>
</gene>
<accession>A0A6N9PX08</accession>
<evidence type="ECO:0000313" key="2">
    <source>
        <dbReference type="EMBL" id="NBI27446.1"/>
    </source>
</evidence>
<sequence>MNKETNEEGTVNEDIDESTDDEENPELSTKEIVLNKANEVVLLLQAKNMSQLSSYVHPNKGVRFSPYLYVDVISDLVFNTDQINGFLTDKNVYTWGFYDGTGDSIELTPAEYFNDFVYSADFANSEEVSYNETLAEGNMIQNQFEVYPNANIVEYYFSGFDPQYEGMDWQSLNLVFEEYNGDWFLVGIIKGAWTI</sequence>
<protein>
    <submittedName>
        <fullName evidence="2">Uncharacterized protein</fullName>
    </submittedName>
</protein>
<evidence type="ECO:0000256" key="1">
    <source>
        <dbReference type="SAM" id="MobiDB-lite"/>
    </source>
</evidence>
<evidence type="ECO:0000313" key="3">
    <source>
        <dbReference type="Proteomes" id="UP000448943"/>
    </source>
</evidence>